<dbReference type="EMBL" id="JACHLD010000001">
    <property type="protein sequence ID" value="MBB4801274.1"/>
    <property type="molecule type" value="Genomic_DNA"/>
</dbReference>
<accession>A0A7W7N799</accession>
<evidence type="ECO:0000256" key="1">
    <source>
        <dbReference type="SAM" id="Phobius"/>
    </source>
</evidence>
<protein>
    <submittedName>
        <fullName evidence="2">Uncharacterized protein</fullName>
    </submittedName>
</protein>
<dbReference type="RefSeq" id="WP_184159573.1">
    <property type="nucleotide sequence ID" value="NZ_JACHLD010000001.1"/>
</dbReference>
<evidence type="ECO:0000313" key="2">
    <source>
        <dbReference type="EMBL" id="MBB4801274.1"/>
    </source>
</evidence>
<keyword evidence="1" id="KW-0812">Transmembrane</keyword>
<proteinExistence type="predicted"/>
<feature type="transmembrane region" description="Helical" evidence="1">
    <location>
        <begin position="7"/>
        <end position="29"/>
    </location>
</feature>
<keyword evidence="1" id="KW-1133">Transmembrane helix</keyword>
<keyword evidence="3" id="KW-1185">Reference proteome</keyword>
<sequence length="76" mass="8664">MKAQKTFTLIFLIIVLLYIGFDLGPLFFQKESIKDISFSDFRNSIGVALSGTGVYLSYRSAIKKENKLKKQENLQV</sequence>
<dbReference type="AlphaFoldDB" id="A0A7W7N799"/>
<organism evidence="2 3">
    <name type="scientific">Flavobacterium nitrogenifigens</name>
    <dbReference type="NCBI Taxonomy" id="1617283"/>
    <lineage>
        <taxon>Bacteria</taxon>
        <taxon>Pseudomonadati</taxon>
        <taxon>Bacteroidota</taxon>
        <taxon>Flavobacteriia</taxon>
        <taxon>Flavobacteriales</taxon>
        <taxon>Flavobacteriaceae</taxon>
        <taxon>Flavobacterium</taxon>
    </lineage>
</organism>
<evidence type="ECO:0000313" key="3">
    <source>
        <dbReference type="Proteomes" id="UP000561681"/>
    </source>
</evidence>
<reference evidence="2 3" key="1">
    <citation type="submission" date="2020-08" db="EMBL/GenBank/DDBJ databases">
        <title>Functional genomics of gut bacteria from endangered species of beetles.</title>
        <authorList>
            <person name="Carlos-Shanley C."/>
        </authorList>
    </citation>
    <scope>NUCLEOTIDE SEQUENCE [LARGE SCALE GENOMIC DNA]</scope>
    <source>
        <strain evidence="2 3">S00142</strain>
    </source>
</reference>
<keyword evidence="1" id="KW-0472">Membrane</keyword>
<dbReference type="Proteomes" id="UP000561681">
    <property type="component" value="Unassembled WGS sequence"/>
</dbReference>
<feature type="transmembrane region" description="Helical" evidence="1">
    <location>
        <begin position="41"/>
        <end position="58"/>
    </location>
</feature>
<gene>
    <name evidence="2" type="ORF">HNP37_001313</name>
</gene>
<comment type="caution">
    <text evidence="2">The sequence shown here is derived from an EMBL/GenBank/DDBJ whole genome shotgun (WGS) entry which is preliminary data.</text>
</comment>
<name>A0A7W7N799_9FLAO</name>